<keyword evidence="3" id="KW-1185">Reference proteome</keyword>
<dbReference type="AlphaFoldDB" id="A0A371DZJ9"/>
<accession>A0A371DZJ9</accession>
<dbReference type="EMBL" id="QJKJ01018051">
    <property type="protein sequence ID" value="RDX57901.1"/>
    <property type="molecule type" value="Genomic_DNA"/>
</dbReference>
<evidence type="ECO:0000256" key="1">
    <source>
        <dbReference type="SAM" id="MobiDB-lite"/>
    </source>
</evidence>
<protein>
    <submittedName>
        <fullName evidence="2">Uncharacterized protein</fullName>
    </submittedName>
</protein>
<name>A0A371DZJ9_MUCPR</name>
<feature type="non-terminal residue" evidence="2">
    <location>
        <position position="1"/>
    </location>
</feature>
<reference evidence="2" key="1">
    <citation type="submission" date="2018-05" db="EMBL/GenBank/DDBJ databases">
        <title>Draft genome of Mucuna pruriens seed.</title>
        <authorList>
            <person name="Nnadi N.E."/>
            <person name="Vos R."/>
            <person name="Hasami M.H."/>
            <person name="Devisetty U.K."/>
            <person name="Aguiy J.C."/>
        </authorList>
    </citation>
    <scope>NUCLEOTIDE SEQUENCE [LARGE SCALE GENOMIC DNA]</scope>
    <source>
        <strain evidence="2">JCA_2017</strain>
    </source>
</reference>
<feature type="region of interest" description="Disordered" evidence="1">
    <location>
        <begin position="100"/>
        <end position="163"/>
    </location>
</feature>
<comment type="caution">
    <text evidence="2">The sequence shown here is derived from an EMBL/GenBank/DDBJ whole genome shotgun (WGS) entry which is preliminary data.</text>
</comment>
<sequence>MHRMNLFFPYLDSYKGFKTRYVKVLPVKDTPLTMDGEPIPWYWRLPNRVQGLSSKDLNVDDKVRLGILNQLPPGGDIFKKSGYNLSALMQRGKAAVETAPSVQKKLPFKPVQASPPLPGPIMKRKVASSSPKGEAKTTKPKSREHLGPKGASRPKPTLTLQGSTVVHEASVRCLSRSRRYMIRIWEAGTVGGDRSVQPTHSGGWKPQRLAIIGVPLSFFHWRLSWKVDHVRLRLAGTGNTHHFDNGGSMASRGRNKIAAADNQRFEGYIDGCGMCGFVGHSFNDCPILQEPPPLLRPQPVPSQAILSPQENISDISMRSDMELPQQQSLKVQYAFSGNPNSENSTTMLGFADSNSVANSMLAATNSTKMVEIDDYVPTIFDLDDVVKIANSMIDVTDLIDMTLDKILDQVTMVEIANPACADVDITNPMCADAKMACPRYANVGNAFADRAKDVDSLVDKSDNVNMTKSVDSKVEGLDLADKIAISDLADSRKQDEVTINSNIQEEAIAESNNLEGADSKSNNQEATKPNFGSRNCK</sequence>
<dbReference type="Proteomes" id="UP000257109">
    <property type="component" value="Unassembled WGS sequence"/>
</dbReference>
<feature type="region of interest" description="Disordered" evidence="1">
    <location>
        <begin position="510"/>
        <end position="537"/>
    </location>
</feature>
<evidence type="ECO:0000313" key="3">
    <source>
        <dbReference type="Proteomes" id="UP000257109"/>
    </source>
</evidence>
<feature type="compositionally biased region" description="Basic and acidic residues" evidence="1">
    <location>
        <begin position="133"/>
        <end position="147"/>
    </location>
</feature>
<proteinExistence type="predicted"/>
<evidence type="ECO:0000313" key="2">
    <source>
        <dbReference type="EMBL" id="RDX57901.1"/>
    </source>
</evidence>
<gene>
    <name evidence="2" type="ORF">CR513_62823</name>
</gene>
<organism evidence="2 3">
    <name type="scientific">Mucuna pruriens</name>
    <name type="common">Velvet bean</name>
    <name type="synonym">Dolichos pruriens</name>
    <dbReference type="NCBI Taxonomy" id="157652"/>
    <lineage>
        <taxon>Eukaryota</taxon>
        <taxon>Viridiplantae</taxon>
        <taxon>Streptophyta</taxon>
        <taxon>Embryophyta</taxon>
        <taxon>Tracheophyta</taxon>
        <taxon>Spermatophyta</taxon>
        <taxon>Magnoliopsida</taxon>
        <taxon>eudicotyledons</taxon>
        <taxon>Gunneridae</taxon>
        <taxon>Pentapetalae</taxon>
        <taxon>rosids</taxon>
        <taxon>fabids</taxon>
        <taxon>Fabales</taxon>
        <taxon>Fabaceae</taxon>
        <taxon>Papilionoideae</taxon>
        <taxon>50 kb inversion clade</taxon>
        <taxon>NPAAA clade</taxon>
        <taxon>indigoferoid/millettioid clade</taxon>
        <taxon>Phaseoleae</taxon>
        <taxon>Mucuna</taxon>
    </lineage>
</organism>